<gene>
    <name evidence="3" type="ORF">OP10G_0421</name>
</gene>
<keyword evidence="4" id="KW-1185">Reference proteome</keyword>
<dbReference type="Proteomes" id="UP000027982">
    <property type="component" value="Chromosome"/>
</dbReference>
<organism evidence="3 4">
    <name type="scientific">Fimbriimonas ginsengisoli Gsoil 348</name>
    <dbReference type="NCBI Taxonomy" id="661478"/>
    <lineage>
        <taxon>Bacteria</taxon>
        <taxon>Bacillati</taxon>
        <taxon>Armatimonadota</taxon>
        <taxon>Fimbriimonadia</taxon>
        <taxon>Fimbriimonadales</taxon>
        <taxon>Fimbriimonadaceae</taxon>
        <taxon>Fimbriimonas</taxon>
    </lineage>
</organism>
<dbReference type="KEGG" id="fgi:OP10G_0421"/>
<sequence>MIWNHFRLIAMAAIASLSMTALAQERPPGLKDPGQLPPNRPLAVPT</sequence>
<dbReference type="EMBL" id="CP007139">
    <property type="protein sequence ID" value="AIE83789.1"/>
    <property type="molecule type" value="Genomic_DNA"/>
</dbReference>
<keyword evidence="2" id="KW-0732">Signal</keyword>
<feature type="region of interest" description="Disordered" evidence="1">
    <location>
        <begin position="25"/>
        <end position="46"/>
    </location>
</feature>
<dbReference type="AlphaFoldDB" id="A0A068NQ96"/>
<name>A0A068NQ96_FIMGI</name>
<proteinExistence type="predicted"/>
<dbReference type="HOGENOM" id="CLU_3183932_0_0_0"/>
<reference evidence="3 4" key="1">
    <citation type="journal article" date="2014" name="PLoS ONE">
        <title>The first complete genome sequence of the class fimbriimonadia in the phylum armatimonadetes.</title>
        <authorList>
            <person name="Hu Z.Y."/>
            <person name="Wang Y.Z."/>
            <person name="Im W.T."/>
            <person name="Wang S.Y."/>
            <person name="Zhao G.P."/>
            <person name="Zheng H.J."/>
            <person name="Quan Z.X."/>
        </authorList>
    </citation>
    <scope>NUCLEOTIDE SEQUENCE [LARGE SCALE GENOMIC DNA]</scope>
    <source>
        <strain evidence="3">Gsoil 348</strain>
    </source>
</reference>
<feature type="signal peptide" evidence="2">
    <location>
        <begin position="1"/>
        <end position="23"/>
    </location>
</feature>
<dbReference type="RefSeq" id="WP_227625036.1">
    <property type="nucleotide sequence ID" value="NZ_CP007139.1"/>
</dbReference>
<feature type="chain" id="PRO_5001654173" evidence="2">
    <location>
        <begin position="24"/>
        <end position="46"/>
    </location>
</feature>
<evidence type="ECO:0000256" key="2">
    <source>
        <dbReference type="SAM" id="SignalP"/>
    </source>
</evidence>
<evidence type="ECO:0000313" key="3">
    <source>
        <dbReference type="EMBL" id="AIE83789.1"/>
    </source>
</evidence>
<accession>A0A068NQ96</accession>
<protein>
    <submittedName>
        <fullName evidence="3">Uncharacterized protein</fullName>
    </submittedName>
</protein>
<evidence type="ECO:0000313" key="4">
    <source>
        <dbReference type="Proteomes" id="UP000027982"/>
    </source>
</evidence>
<evidence type="ECO:0000256" key="1">
    <source>
        <dbReference type="SAM" id="MobiDB-lite"/>
    </source>
</evidence>